<dbReference type="SMART" id="SM00900">
    <property type="entry name" value="FMN_bind"/>
    <property type="match status" value="2"/>
</dbReference>
<dbReference type="PANTHER" id="PTHR36118">
    <property type="entry name" value="ION-TRANSLOCATING OXIDOREDUCTASE COMPLEX SUBUNIT G"/>
    <property type="match status" value="1"/>
</dbReference>
<dbReference type="InterPro" id="IPR010209">
    <property type="entry name" value="Ion_transpt_RnfG/RsxG"/>
</dbReference>
<feature type="domain" description="FMN-binding" evidence="7">
    <location>
        <begin position="105"/>
        <end position="188"/>
    </location>
</feature>
<keyword evidence="1" id="KW-0813">Transport</keyword>
<keyword evidence="4" id="KW-0288">FMN</keyword>
<keyword evidence="9" id="KW-1185">Reference proteome</keyword>
<dbReference type="GO" id="GO:0022900">
    <property type="term" value="P:electron transport chain"/>
    <property type="evidence" value="ECO:0007669"/>
    <property type="project" value="InterPro"/>
</dbReference>
<sequence length="576" mass="62164">MAEETPVANVPPKKRRSLGLRLLLHGYRFALIAAIALLVRVHSQHESQAALGPVEISLGKVQGFLPEASSLVAASDREGAYIHNAAGKRVGWAVTTLPTASNIIGFSGPTNSLIVVDADNTIRGVEILSSKDTPEHLAAVQKATWFLKQFTGKSPEDLGGQTKLDAVSGATLTSLAIIESVTKTLGSDPPNYRFPKDITLEEVAEILPEAKQLVAKTSPHGWLEVLDAEGKPIGTAWRTSPQADQHVGYQGPSDVLVVMDTEGKLKAATLRESYDNEPYVRYVREDWSFPEYLAGYGLDQLAKLDVKEAEIEGVSGATMTSQSATQAIGIAAAAYQREMQAEQKPEIAKTPVTFTWRDVATLLVISAALAIAFTDLRGKKWVQFGFGFIVIAYLGFFAGDILSMALFVGWASHPVPWQKCIGLVAVAIAAFAVPLFSKKQVYCNHLCPHGAAQMMILRFSKWSWKIPKKLRLVLSALPAVLLAACILIAFSIIDGNLAALEPFDAYVPTISGWASLSIAIGGLVFSAFVPMGFCRYACPTGAIISHVRWNASSDQWSVRDSVATLLLGLAVICFWV</sequence>
<proteinExistence type="predicted"/>
<dbReference type="EMBL" id="CP036289">
    <property type="protein sequence ID" value="QDU77624.1"/>
    <property type="molecule type" value="Genomic_DNA"/>
</dbReference>
<feature type="transmembrane region" description="Helical" evidence="6">
    <location>
        <begin position="513"/>
        <end position="538"/>
    </location>
</feature>
<keyword evidence="6" id="KW-1133">Transmembrane helix</keyword>
<feature type="transmembrane region" description="Helical" evidence="6">
    <location>
        <begin position="386"/>
        <end position="410"/>
    </location>
</feature>
<keyword evidence="5" id="KW-0249">Electron transport</keyword>
<dbReference type="GO" id="GO:0005886">
    <property type="term" value="C:plasma membrane"/>
    <property type="evidence" value="ECO:0007669"/>
    <property type="project" value="InterPro"/>
</dbReference>
<keyword evidence="3" id="KW-0285">Flavoprotein</keyword>
<keyword evidence="6" id="KW-0472">Membrane</keyword>
<evidence type="ECO:0000256" key="4">
    <source>
        <dbReference type="ARBA" id="ARBA00022643"/>
    </source>
</evidence>
<feature type="transmembrane region" description="Helical" evidence="6">
    <location>
        <begin position="354"/>
        <end position="374"/>
    </location>
</feature>
<feature type="transmembrane region" description="Helical" evidence="6">
    <location>
        <begin position="416"/>
        <end position="436"/>
    </location>
</feature>
<protein>
    <submittedName>
        <fullName evidence="8">Electron transport complex subunit RsxG</fullName>
    </submittedName>
</protein>
<gene>
    <name evidence="8" type="primary">rsxG</name>
    <name evidence="8" type="ORF">Pan97_46960</name>
</gene>
<reference evidence="9" key="1">
    <citation type="submission" date="2019-02" db="EMBL/GenBank/DDBJ databases">
        <title>Deep-cultivation of Planctomycetes and their phenomic and genomic characterization uncovers novel biology.</title>
        <authorList>
            <person name="Wiegand S."/>
            <person name="Jogler M."/>
            <person name="Boedeker C."/>
            <person name="Pinto D."/>
            <person name="Vollmers J."/>
            <person name="Rivas-Marin E."/>
            <person name="Kohn T."/>
            <person name="Peeters S.H."/>
            <person name="Heuer A."/>
            <person name="Rast P."/>
            <person name="Oberbeckmann S."/>
            <person name="Bunk B."/>
            <person name="Jeske O."/>
            <person name="Meyerdierks A."/>
            <person name="Storesund J.E."/>
            <person name="Kallscheuer N."/>
            <person name="Luecker S."/>
            <person name="Lage O.M."/>
            <person name="Pohl T."/>
            <person name="Merkel B.J."/>
            <person name="Hornburger P."/>
            <person name="Mueller R.-W."/>
            <person name="Bruemmer F."/>
            <person name="Labrenz M."/>
            <person name="Spormann A.M."/>
            <person name="Op den Camp H."/>
            <person name="Overmann J."/>
            <person name="Amann R."/>
            <person name="Jetten M.S.M."/>
            <person name="Mascher T."/>
            <person name="Medema M.H."/>
            <person name="Devos D.P."/>
            <person name="Kaster A.-K."/>
            <person name="Ovreas L."/>
            <person name="Rohde M."/>
            <person name="Galperin M.Y."/>
            <person name="Jogler C."/>
        </authorList>
    </citation>
    <scope>NUCLEOTIDE SEQUENCE [LARGE SCALE GENOMIC DNA]</scope>
    <source>
        <strain evidence="9">Pan97</strain>
    </source>
</reference>
<evidence type="ECO:0000256" key="3">
    <source>
        <dbReference type="ARBA" id="ARBA00022630"/>
    </source>
</evidence>
<evidence type="ECO:0000313" key="9">
    <source>
        <dbReference type="Proteomes" id="UP000318626"/>
    </source>
</evidence>
<dbReference type="GO" id="GO:0009055">
    <property type="term" value="F:electron transfer activity"/>
    <property type="evidence" value="ECO:0007669"/>
    <property type="project" value="InterPro"/>
</dbReference>
<dbReference type="GO" id="GO:0010181">
    <property type="term" value="F:FMN binding"/>
    <property type="evidence" value="ECO:0007669"/>
    <property type="project" value="InterPro"/>
</dbReference>
<evidence type="ECO:0000256" key="2">
    <source>
        <dbReference type="ARBA" id="ARBA00022553"/>
    </source>
</evidence>
<evidence type="ECO:0000313" key="8">
    <source>
        <dbReference type="EMBL" id="QDU77624.1"/>
    </source>
</evidence>
<feature type="domain" description="FMN-binding" evidence="7">
    <location>
        <begin position="248"/>
        <end position="335"/>
    </location>
</feature>
<feature type="transmembrane region" description="Helical" evidence="6">
    <location>
        <begin position="470"/>
        <end position="493"/>
    </location>
</feature>
<evidence type="ECO:0000256" key="1">
    <source>
        <dbReference type="ARBA" id="ARBA00022448"/>
    </source>
</evidence>
<dbReference type="AlphaFoldDB" id="A0A518CEL8"/>
<dbReference type="Pfam" id="PF04205">
    <property type="entry name" value="FMN_bind"/>
    <property type="match status" value="2"/>
</dbReference>
<organism evidence="8 9">
    <name type="scientific">Bremerella volcania</name>
    <dbReference type="NCBI Taxonomy" id="2527984"/>
    <lineage>
        <taxon>Bacteria</taxon>
        <taxon>Pseudomonadati</taxon>
        <taxon>Planctomycetota</taxon>
        <taxon>Planctomycetia</taxon>
        <taxon>Pirellulales</taxon>
        <taxon>Pirellulaceae</taxon>
        <taxon>Bremerella</taxon>
    </lineage>
</organism>
<name>A0A518CEL8_9BACT</name>
<evidence type="ECO:0000259" key="7">
    <source>
        <dbReference type="SMART" id="SM00900"/>
    </source>
</evidence>
<dbReference type="InterPro" id="IPR007329">
    <property type="entry name" value="FMN-bd"/>
</dbReference>
<dbReference type="Proteomes" id="UP000318626">
    <property type="component" value="Chromosome"/>
</dbReference>
<dbReference type="Pfam" id="PF12801">
    <property type="entry name" value="Fer4_5"/>
    <property type="match status" value="2"/>
</dbReference>
<accession>A0A518CEL8</accession>
<evidence type="ECO:0000256" key="5">
    <source>
        <dbReference type="ARBA" id="ARBA00022982"/>
    </source>
</evidence>
<dbReference type="OrthoDB" id="235065at2"/>
<dbReference type="KEGG" id="bvo:Pan97_46960"/>
<keyword evidence="6" id="KW-0812">Transmembrane</keyword>
<dbReference type="PANTHER" id="PTHR36118:SF1">
    <property type="entry name" value="ION-TRANSLOCATING OXIDOREDUCTASE COMPLEX SUBUNIT G"/>
    <property type="match status" value="1"/>
</dbReference>
<evidence type="ECO:0000256" key="6">
    <source>
        <dbReference type="SAM" id="Phobius"/>
    </source>
</evidence>
<dbReference type="RefSeq" id="WP_144976629.1">
    <property type="nucleotide sequence ID" value="NZ_CP036289.1"/>
</dbReference>
<dbReference type="InterPro" id="IPR017896">
    <property type="entry name" value="4Fe4S_Fe-S-bd"/>
</dbReference>
<keyword evidence="2" id="KW-0597">Phosphoprotein</keyword>